<accession>A0A933I987</accession>
<feature type="transmembrane region" description="Helical" evidence="1">
    <location>
        <begin position="54"/>
        <end position="72"/>
    </location>
</feature>
<keyword evidence="2" id="KW-0732">Signal</keyword>
<evidence type="ECO:0000256" key="2">
    <source>
        <dbReference type="SAM" id="SignalP"/>
    </source>
</evidence>
<feature type="transmembrane region" description="Helical" evidence="1">
    <location>
        <begin position="30"/>
        <end position="47"/>
    </location>
</feature>
<organism evidence="3 4">
    <name type="scientific">candidate division TA06 bacterium</name>
    <dbReference type="NCBI Taxonomy" id="2250710"/>
    <lineage>
        <taxon>Bacteria</taxon>
        <taxon>Bacteria division TA06</taxon>
    </lineage>
</organism>
<protein>
    <recommendedName>
        <fullName evidence="5">DUF5683 domain-containing protein</fullName>
    </recommendedName>
</protein>
<proteinExistence type="predicted"/>
<dbReference type="EMBL" id="JACQXR010000038">
    <property type="protein sequence ID" value="MBI4726195.1"/>
    <property type="molecule type" value="Genomic_DNA"/>
</dbReference>
<dbReference type="AlphaFoldDB" id="A0A933I987"/>
<evidence type="ECO:0000313" key="4">
    <source>
        <dbReference type="Proteomes" id="UP000736328"/>
    </source>
</evidence>
<comment type="caution">
    <text evidence="3">The sequence shown here is derived from an EMBL/GenBank/DDBJ whole genome shotgun (WGS) entry which is preliminary data.</text>
</comment>
<keyword evidence="1" id="KW-0812">Transmembrane</keyword>
<dbReference type="Proteomes" id="UP000736328">
    <property type="component" value="Unassembled WGS sequence"/>
</dbReference>
<evidence type="ECO:0008006" key="5">
    <source>
        <dbReference type="Google" id="ProtNLM"/>
    </source>
</evidence>
<keyword evidence="1" id="KW-1133">Transmembrane helix</keyword>
<reference evidence="3" key="1">
    <citation type="submission" date="2020-07" db="EMBL/GenBank/DDBJ databases">
        <title>Huge and variable diversity of episymbiotic CPR bacteria and DPANN archaea in groundwater ecosystems.</title>
        <authorList>
            <person name="He C.Y."/>
            <person name="Keren R."/>
            <person name="Whittaker M."/>
            <person name="Farag I.F."/>
            <person name="Doudna J."/>
            <person name="Cate J.H.D."/>
            <person name="Banfield J.F."/>
        </authorList>
    </citation>
    <scope>NUCLEOTIDE SEQUENCE</scope>
    <source>
        <strain evidence="3">NC_groundwater_1520_Pr4_B-0.1um_53_5</strain>
    </source>
</reference>
<feature type="signal peptide" evidence="2">
    <location>
        <begin position="1"/>
        <end position="20"/>
    </location>
</feature>
<keyword evidence="1" id="KW-0472">Membrane</keyword>
<evidence type="ECO:0000313" key="3">
    <source>
        <dbReference type="EMBL" id="MBI4726195.1"/>
    </source>
</evidence>
<evidence type="ECO:0000256" key="1">
    <source>
        <dbReference type="SAM" id="Phobius"/>
    </source>
</evidence>
<feature type="transmembrane region" description="Helical" evidence="1">
    <location>
        <begin position="96"/>
        <end position="118"/>
    </location>
</feature>
<feature type="chain" id="PRO_5037335062" description="DUF5683 domain-containing protein" evidence="2">
    <location>
        <begin position="21"/>
        <end position="143"/>
    </location>
</feature>
<gene>
    <name evidence="3" type="ORF">HY768_03050</name>
</gene>
<sequence>MKKIFLLIPLTLFLFLPAKAQQDTTFRKPRRSAFLAVSFSAVFPGGGQLYTQNYLKAVGFAGALGCLGYNWYSYNKQYLASSYFDEDYYYGKRRKYMLWTIGVWLGSLADAYVSAHLYKFNQNAEPRVTVIVERDRLALAGRF</sequence>
<name>A0A933I987_UNCT6</name>